<protein>
    <submittedName>
        <fullName evidence="2">Uncharacterized protein C1orf189 homolog</fullName>
    </submittedName>
</protein>
<dbReference type="InterPro" id="IPR029375">
    <property type="entry name" value="CFAP141"/>
</dbReference>
<dbReference type="OrthoDB" id="2122938at2759"/>
<evidence type="ECO:0000313" key="2">
    <source>
        <dbReference type="RefSeq" id="XP_019640682.1"/>
    </source>
</evidence>
<sequence>MSLMASMAKYEGLESNKAQQRITQRIKKDEMYASRQNTVRHEKETNLVSEWSEGLEEASEKRRYKDDLLKMKEEVRLANRAMVAVRRAALKKLIEEEHRVHEQELHAMGKAFYIKRT</sequence>
<name>A0A6P5ABH2_BRABE</name>
<dbReference type="PANTHER" id="PTHR35818:SF1">
    <property type="entry name" value="CILIA- AND FLAGELLA-ASSOCIATED PROTEIN 141"/>
    <property type="match status" value="1"/>
</dbReference>
<proteinExistence type="predicted"/>
<organism evidence="1 2">
    <name type="scientific">Branchiostoma belcheri</name>
    <name type="common">Amphioxus</name>
    <dbReference type="NCBI Taxonomy" id="7741"/>
    <lineage>
        <taxon>Eukaryota</taxon>
        <taxon>Metazoa</taxon>
        <taxon>Chordata</taxon>
        <taxon>Cephalochordata</taxon>
        <taxon>Leptocardii</taxon>
        <taxon>Amphioxiformes</taxon>
        <taxon>Branchiostomatidae</taxon>
        <taxon>Branchiostoma</taxon>
    </lineage>
</organism>
<reference evidence="2" key="1">
    <citation type="submission" date="2025-08" db="UniProtKB">
        <authorList>
            <consortium name="RefSeq"/>
        </authorList>
    </citation>
    <scope>IDENTIFICATION</scope>
    <source>
        <tissue evidence="2">Gonad</tissue>
    </source>
</reference>
<dbReference type="Pfam" id="PF15104">
    <property type="entry name" value="CFAP141"/>
    <property type="match status" value="1"/>
</dbReference>
<dbReference type="RefSeq" id="XP_019640682.1">
    <property type="nucleotide sequence ID" value="XM_019785123.1"/>
</dbReference>
<dbReference type="GeneID" id="109482411"/>
<gene>
    <name evidence="2" type="primary">LOC109482411</name>
</gene>
<keyword evidence="1" id="KW-1185">Reference proteome</keyword>
<dbReference type="Proteomes" id="UP000515135">
    <property type="component" value="Unplaced"/>
</dbReference>
<dbReference type="KEGG" id="bbel:109482411"/>
<dbReference type="AlphaFoldDB" id="A0A6P5ABH2"/>
<accession>A0A6P5ABH2</accession>
<dbReference type="PANTHER" id="PTHR35818">
    <property type="entry name" value="C1ORF189"/>
    <property type="match status" value="1"/>
</dbReference>
<evidence type="ECO:0000313" key="1">
    <source>
        <dbReference type="Proteomes" id="UP000515135"/>
    </source>
</evidence>